<dbReference type="Gene3D" id="2.40.10.10">
    <property type="entry name" value="Trypsin-like serine proteases"/>
    <property type="match status" value="2"/>
</dbReference>
<dbReference type="PANTHER" id="PTHR43019">
    <property type="entry name" value="SERINE ENDOPROTEASE DEGS"/>
    <property type="match status" value="1"/>
</dbReference>
<dbReference type="PANTHER" id="PTHR43019:SF23">
    <property type="entry name" value="PROTEASE DO-LIKE 5, CHLOROPLASTIC"/>
    <property type="match status" value="1"/>
</dbReference>
<dbReference type="Proteomes" id="UP000274033">
    <property type="component" value="Unassembled WGS sequence"/>
</dbReference>
<gene>
    <name evidence="3" type="ORF">EBB45_16035</name>
</gene>
<dbReference type="EMBL" id="RRCT01000019">
    <property type="protein sequence ID" value="RQW73495.1"/>
    <property type="molecule type" value="Genomic_DNA"/>
</dbReference>
<keyword evidence="2" id="KW-1133">Transmembrane helix</keyword>
<dbReference type="GO" id="GO:0004252">
    <property type="term" value="F:serine-type endopeptidase activity"/>
    <property type="evidence" value="ECO:0007669"/>
    <property type="project" value="InterPro"/>
</dbReference>
<dbReference type="OrthoDB" id="9766361at2"/>
<keyword evidence="1" id="KW-0378">Hydrolase</keyword>
<keyword evidence="3" id="KW-0645">Protease</keyword>
<proteinExistence type="predicted"/>
<dbReference type="InterPro" id="IPR043504">
    <property type="entry name" value="Peptidase_S1_PA_chymotrypsin"/>
</dbReference>
<keyword evidence="1" id="KW-0720">Serine protease</keyword>
<name>A0A3N9UAN7_9BACI</name>
<keyword evidence="2" id="KW-0472">Membrane</keyword>
<dbReference type="AlphaFoldDB" id="A0A3N9UAN7"/>
<dbReference type="Pfam" id="PF13365">
    <property type="entry name" value="Trypsin_2"/>
    <property type="match status" value="1"/>
</dbReference>
<keyword evidence="4" id="KW-1185">Reference proteome</keyword>
<sequence>MAEEKKDEFEPIGEEELIELVLEAQKEALEKARLERLARLSGVKPRPKKQPPFVRLIVWLIAGMMAFSTFAFIFQIYSIPAVEFVKVSAKLSTREDIQSYKKAVVEVSTGESKGTGFTISSDGLIVTNDHVVDDALTLTVIFPDDGMYKAEVVESYPDIDLALLKIDGEDLPYLQLAESLEVTLDEAVHFIGNPLSFTGIANEGRILESTRLSDWENNVYMMDAPVYKGNSGSPVINYDGLVIGIVFATIKDDEYGHVGLFVPVDLLINRLPNSATN</sequence>
<dbReference type="SUPFAM" id="SSF50494">
    <property type="entry name" value="Trypsin-like serine proteases"/>
    <property type="match status" value="1"/>
</dbReference>
<feature type="transmembrane region" description="Helical" evidence="2">
    <location>
        <begin position="56"/>
        <end position="77"/>
    </location>
</feature>
<dbReference type="GO" id="GO:0006508">
    <property type="term" value="P:proteolysis"/>
    <property type="evidence" value="ECO:0007669"/>
    <property type="project" value="UniProtKB-KW"/>
</dbReference>
<organism evidence="3 4">
    <name type="scientific">Lysinibacillus composti</name>
    <dbReference type="NCBI Taxonomy" id="720633"/>
    <lineage>
        <taxon>Bacteria</taxon>
        <taxon>Bacillati</taxon>
        <taxon>Bacillota</taxon>
        <taxon>Bacilli</taxon>
        <taxon>Bacillales</taxon>
        <taxon>Bacillaceae</taxon>
        <taxon>Lysinibacillus</taxon>
    </lineage>
</organism>
<dbReference type="InterPro" id="IPR009003">
    <property type="entry name" value="Peptidase_S1_PA"/>
</dbReference>
<comment type="caution">
    <text evidence="3">The sequence shown here is derived from an EMBL/GenBank/DDBJ whole genome shotgun (WGS) entry which is preliminary data.</text>
</comment>
<evidence type="ECO:0000313" key="3">
    <source>
        <dbReference type="EMBL" id="RQW73495.1"/>
    </source>
</evidence>
<dbReference type="InterPro" id="IPR001940">
    <property type="entry name" value="Peptidase_S1C"/>
</dbReference>
<evidence type="ECO:0000313" key="4">
    <source>
        <dbReference type="Proteomes" id="UP000274033"/>
    </source>
</evidence>
<evidence type="ECO:0000256" key="1">
    <source>
        <dbReference type="ARBA" id="ARBA00022825"/>
    </source>
</evidence>
<dbReference type="PRINTS" id="PR00834">
    <property type="entry name" value="PROTEASES2C"/>
</dbReference>
<keyword evidence="2" id="KW-0812">Transmembrane</keyword>
<protein>
    <submittedName>
        <fullName evidence="3">Serine protease</fullName>
    </submittedName>
</protein>
<evidence type="ECO:0000256" key="2">
    <source>
        <dbReference type="SAM" id="Phobius"/>
    </source>
</evidence>
<accession>A0A3N9UAN7</accession>
<reference evidence="3 4" key="1">
    <citation type="journal article" date="2013" name="J. Microbiol.">
        <title>Lysinibacillus chungkukjangi sp. nov., isolated from Chungkukjang, Korean fermented soybean food.</title>
        <authorList>
            <person name="Kim S.J."/>
            <person name="Jang Y.H."/>
            <person name="Hamada M."/>
            <person name="Ahn J.H."/>
            <person name="Weon H.Y."/>
            <person name="Suzuki K."/>
            <person name="Whang K.S."/>
            <person name="Kwon S.W."/>
        </authorList>
    </citation>
    <scope>NUCLEOTIDE SEQUENCE [LARGE SCALE GENOMIC DNA]</scope>
    <source>
        <strain evidence="3 4">MCCC 1A12701</strain>
    </source>
</reference>
<dbReference type="RefSeq" id="WP_124766357.1">
    <property type="nucleotide sequence ID" value="NZ_JAFBDY010000018.1"/>
</dbReference>